<keyword evidence="1" id="KW-0805">Transcription regulation</keyword>
<keyword evidence="6" id="KW-1185">Reference proteome</keyword>
<dbReference type="AlphaFoldDB" id="A0A426K1P6"/>
<gene>
    <name evidence="5" type="ORF">EIL87_04205</name>
</gene>
<dbReference type="EMBL" id="RSAA01000004">
    <property type="protein sequence ID" value="RRO19318.1"/>
    <property type="molecule type" value="Genomic_DNA"/>
</dbReference>
<evidence type="ECO:0000259" key="4">
    <source>
        <dbReference type="PROSITE" id="PS50949"/>
    </source>
</evidence>
<dbReference type="GO" id="GO:0003677">
    <property type="term" value="F:DNA binding"/>
    <property type="evidence" value="ECO:0007669"/>
    <property type="project" value="UniProtKB-KW"/>
</dbReference>
<dbReference type="CDD" id="cd07377">
    <property type="entry name" value="WHTH_GntR"/>
    <property type="match status" value="1"/>
</dbReference>
<dbReference type="OrthoDB" id="8680240at2"/>
<dbReference type="InterPro" id="IPR008920">
    <property type="entry name" value="TF_FadR/GntR_C"/>
</dbReference>
<dbReference type="SMART" id="SM00895">
    <property type="entry name" value="FCD"/>
    <property type="match status" value="1"/>
</dbReference>
<proteinExistence type="predicted"/>
<dbReference type="Gene3D" id="1.20.120.530">
    <property type="entry name" value="GntR ligand-binding domain-like"/>
    <property type="match status" value="1"/>
</dbReference>
<organism evidence="5 6">
    <name type="scientific">Saccharopolyspora rhizosphaerae</name>
    <dbReference type="NCBI Taxonomy" id="2492662"/>
    <lineage>
        <taxon>Bacteria</taxon>
        <taxon>Bacillati</taxon>
        <taxon>Actinomycetota</taxon>
        <taxon>Actinomycetes</taxon>
        <taxon>Pseudonocardiales</taxon>
        <taxon>Pseudonocardiaceae</taxon>
        <taxon>Saccharopolyspora</taxon>
    </lineage>
</organism>
<dbReference type="SMART" id="SM00345">
    <property type="entry name" value="HTH_GNTR"/>
    <property type="match status" value="1"/>
</dbReference>
<reference evidence="5 6" key="1">
    <citation type="submission" date="2018-11" db="EMBL/GenBank/DDBJ databases">
        <title>Saccharopolyspora rhizosphaerae sp. nov., an actinomycete isolated from rhizosphere soil in Thailand.</title>
        <authorList>
            <person name="Intra B."/>
            <person name="Euanorasetr J."/>
            <person name="Take A."/>
            <person name="Inahashi Y."/>
            <person name="Mori M."/>
            <person name="Panbangred W."/>
            <person name="Matsumoto A."/>
        </authorList>
    </citation>
    <scope>NUCLEOTIDE SEQUENCE [LARGE SCALE GENOMIC DNA]</scope>
    <source>
        <strain evidence="5 6">H219</strain>
    </source>
</reference>
<dbReference type="RefSeq" id="WP_125088814.1">
    <property type="nucleotide sequence ID" value="NZ_RSAA01000004.1"/>
</dbReference>
<evidence type="ECO:0000313" key="5">
    <source>
        <dbReference type="EMBL" id="RRO19318.1"/>
    </source>
</evidence>
<dbReference type="SUPFAM" id="SSF48008">
    <property type="entry name" value="GntR ligand-binding domain-like"/>
    <property type="match status" value="1"/>
</dbReference>
<comment type="caution">
    <text evidence="5">The sequence shown here is derived from an EMBL/GenBank/DDBJ whole genome shotgun (WGS) entry which is preliminary data.</text>
</comment>
<evidence type="ECO:0000256" key="3">
    <source>
        <dbReference type="ARBA" id="ARBA00023163"/>
    </source>
</evidence>
<evidence type="ECO:0000256" key="2">
    <source>
        <dbReference type="ARBA" id="ARBA00023125"/>
    </source>
</evidence>
<dbReference type="Gene3D" id="1.10.10.10">
    <property type="entry name" value="Winged helix-like DNA-binding domain superfamily/Winged helix DNA-binding domain"/>
    <property type="match status" value="1"/>
</dbReference>
<keyword evidence="3" id="KW-0804">Transcription</keyword>
<dbReference type="InterPro" id="IPR036388">
    <property type="entry name" value="WH-like_DNA-bd_sf"/>
</dbReference>
<protein>
    <submittedName>
        <fullName evidence="5">GntR family transcriptional regulator</fullName>
    </submittedName>
</protein>
<sequence length="237" mass="26208">MASTAGKTSARVAVHREIRQRIITLQLPPGHPLSENELAGELEVSRTPVRESLLLLAEEDLVRVFPKLGSFVARVDPQRIADAQFVREAVETASLSDAVERRTDQDVEALRDLVDQQRSAAEDVDRFFGLDEAFHQRLLAAGGHANAWRTVEQAKAHLDRARRLGLRTVSPVSVLIDQHAEVVDGLAARDLAAAVAALRGHLRAVFDDVERIRAENPGLFVDSSDERPVRRSITVLR</sequence>
<dbReference type="PANTHER" id="PTHR43537:SF45">
    <property type="entry name" value="GNTR FAMILY REGULATORY PROTEIN"/>
    <property type="match status" value="1"/>
</dbReference>
<dbReference type="SUPFAM" id="SSF46785">
    <property type="entry name" value="Winged helix' DNA-binding domain"/>
    <property type="match status" value="1"/>
</dbReference>
<dbReference type="InterPro" id="IPR000524">
    <property type="entry name" value="Tscrpt_reg_HTH_GntR"/>
</dbReference>
<dbReference type="Proteomes" id="UP000274515">
    <property type="component" value="Unassembled WGS sequence"/>
</dbReference>
<feature type="domain" description="HTH gntR-type" evidence="4">
    <location>
        <begin position="8"/>
        <end position="75"/>
    </location>
</feature>
<evidence type="ECO:0000256" key="1">
    <source>
        <dbReference type="ARBA" id="ARBA00023015"/>
    </source>
</evidence>
<evidence type="ECO:0000313" key="6">
    <source>
        <dbReference type="Proteomes" id="UP000274515"/>
    </source>
</evidence>
<dbReference type="GO" id="GO:0003700">
    <property type="term" value="F:DNA-binding transcription factor activity"/>
    <property type="evidence" value="ECO:0007669"/>
    <property type="project" value="InterPro"/>
</dbReference>
<name>A0A426K1P6_9PSEU</name>
<dbReference type="PROSITE" id="PS50949">
    <property type="entry name" value="HTH_GNTR"/>
    <property type="match status" value="1"/>
</dbReference>
<dbReference type="InterPro" id="IPR011711">
    <property type="entry name" value="GntR_C"/>
</dbReference>
<dbReference type="Pfam" id="PF07729">
    <property type="entry name" value="FCD"/>
    <property type="match status" value="1"/>
</dbReference>
<dbReference type="Pfam" id="PF00392">
    <property type="entry name" value="GntR"/>
    <property type="match status" value="1"/>
</dbReference>
<dbReference type="InterPro" id="IPR036390">
    <property type="entry name" value="WH_DNA-bd_sf"/>
</dbReference>
<dbReference type="PANTHER" id="PTHR43537">
    <property type="entry name" value="TRANSCRIPTIONAL REGULATOR, GNTR FAMILY"/>
    <property type="match status" value="1"/>
</dbReference>
<keyword evidence="2" id="KW-0238">DNA-binding</keyword>
<accession>A0A426K1P6</accession>